<reference evidence="6 7" key="1">
    <citation type="submission" date="2015-10" db="EMBL/GenBank/DDBJ databases">
        <title>Full genome of DAOMC 229536 Phialocephala scopiformis, a fungal endophyte of spruce producing the potent anti-insectan compound rugulosin.</title>
        <authorList>
            <consortium name="DOE Joint Genome Institute"/>
            <person name="Walker A.K."/>
            <person name="Frasz S.L."/>
            <person name="Seifert K.A."/>
            <person name="Miller J.D."/>
            <person name="Mondo S.J."/>
            <person name="Labutti K."/>
            <person name="Lipzen A."/>
            <person name="Dockter R."/>
            <person name="Kennedy M."/>
            <person name="Grigoriev I.V."/>
            <person name="Spatafora J.W."/>
        </authorList>
    </citation>
    <scope>NUCLEOTIDE SEQUENCE [LARGE SCALE GENOMIC DNA]</scope>
    <source>
        <strain evidence="6 7">CBS 120377</strain>
    </source>
</reference>
<dbReference type="GO" id="GO:0020037">
    <property type="term" value="F:heme binding"/>
    <property type="evidence" value="ECO:0007669"/>
    <property type="project" value="InterPro"/>
</dbReference>
<dbReference type="InterPro" id="IPR050121">
    <property type="entry name" value="Cytochrome_P450_monoxygenase"/>
</dbReference>
<evidence type="ECO:0000256" key="4">
    <source>
        <dbReference type="ARBA" id="ARBA00023004"/>
    </source>
</evidence>
<dbReference type="SUPFAM" id="SSF48264">
    <property type="entry name" value="Cytochrome P450"/>
    <property type="match status" value="1"/>
</dbReference>
<keyword evidence="4 5" id="KW-0408">Iron</keyword>
<dbReference type="Proteomes" id="UP000070700">
    <property type="component" value="Unassembled WGS sequence"/>
</dbReference>
<accession>A0A194X4X9</accession>
<dbReference type="GeneID" id="28820627"/>
<dbReference type="EMBL" id="KQ947419">
    <property type="protein sequence ID" value="KUJ14862.1"/>
    <property type="molecule type" value="Genomic_DNA"/>
</dbReference>
<evidence type="ECO:0000313" key="6">
    <source>
        <dbReference type="EMBL" id="KUJ14862.1"/>
    </source>
</evidence>
<evidence type="ECO:0000313" key="7">
    <source>
        <dbReference type="Proteomes" id="UP000070700"/>
    </source>
</evidence>
<dbReference type="GO" id="GO:0004497">
    <property type="term" value="F:monooxygenase activity"/>
    <property type="evidence" value="ECO:0007669"/>
    <property type="project" value="InterPro"/>
</dbReference>
<evidence type="ECO:0000256" key="2">
    <source>
        <dbReference type="ARBA" id="ARBA00010617"/>
    </source>
</evidence>
<dbReference type="PRINTS" id="PR00385">
    <property type="entry name" value="P450"/>
</dbReference>
<feature type="binding site" description="axial binding residue" evidence="5">
    <location>
        <position position="396"/>
    </location>
    <ligand>
        <name>heme</name>
        <dbReference type="ChEBI" id="CHEBI:30413"/>
    </ligand>
    <ligandPart>
        <name>Fe</name>
        <dbReference type="ChEBI" id="CHEBI:18248"/>
    </ligandPart>
</feature>
<comment type="similarity">
    <text evidence="2">Belongs to the cytochrome P450 family.</text>
</comment>
<dbReference type="InterPro" id="IPR036396">
    <property type="entry name" value="Cyt_P450_sf"/>
</dbReference>
<dbReference type="GO" id="GO:0016705">
    <property type="term" value="F:oxidoreductase activity, acting on paired donors, with incorporation or reduction of molecular oxygen"/>
    <property type="evidence" value="ECO:0007669"/>
    <property type="project" value="InterPro"/>
</dbReference>
<dbReference type="InterPro" id="IPR001128">
    <property type="entry name" value="Cyt_P450"/>
</dbReference>
<organism evidence="6 7">
    <name type="scientific">Mollisia scopiformis</name>
    <name type="common">Conifer needle endophyte fungus</name>
    <name type="synonym">Phialocephala scopiformis</name>
    <dbReference type="NCBI Taxonomy" id="149040"/>
    <lineage>
        <taxon>Eukaryota</taxon>
        <taxon>Fungi</taxon>
        <taxon>Dikarya</taxon>
        <taxon>Ascomycota</taxon>
        <taxon>Pezizomycotina</taxon>
        <taxon>Leotiomycetes</taxon>
        <taxon>Helotiales</taxon>
        <taxon>Mollisiaceae</taxon>
        <taxon>Mollisia</taxon>
    </lineage>
</organism>
<comment type="cofactor">
    <cofactor evidence="1 5">
        <name>heme</name>
        <dbReference type="ChEBI" id="CHEBI:30413"/>
    </cofactor>
</comment>
<protein>
    <submittedName>
        <fullName evidence="6">Cytochrome P450</fullName>
    </submittedName>
</protein>
<dbReference type="Gene3D" id="1.10.630.10">
    <property type="entry name" value="Cytochrome P450"/>
    <property type="match status" value="1"/>
</dbReference>
<gene>
    <name evidence="6" type="ORF">LY89DRAFT_620085</name>
</gene>
<sequence length="449" mass="50524">MWLLWIRGTGREFTARLAAHRRLGPVIRIGPQEISINCIKDGVRTVYGGNWDKSSMYDGFTQFGFSPLFAIRQAGLHSERKRVFAHVYSKSTIVNSVQFAELLTTIGVDRLLPRLQEVIKNRDAVEVFSLTREYSIDVVTAYIYGVGNGTNFVEHPGEGSHYLSAFLHAVEPWAFFASTEIKRLVYILDCFGLDLVPPSVSSAFDTIHSFVLDLTTRKISSLETDFPSEKGSMGAFEHMWQRLDYIPEVQKASLIASDMVDQIHASHKATRTILTYLMWELSKNSEIQDMLRSDLRSSSDPPSSELLDAVLMETIRLYPAGFGPFPRVAPANATVSGFLIPKGTIASASPYMLGRNSDLFPSPDSWLPRRWIQASPDEKKEMRQWVWMFMSGPRICIGEHLAVISMKAFVVDVYKAYKTTIIGNPDMRQLESFFSTPTGASLLLQLQVI</sequence>
<keyword evidence="7" id="KW-1185">Reference proteome</keyword>
<name>A0A194X4X9_MOLSC</name>
<dbReference type="PANTHER" id="PTHR24305">
    <property type="entry name" value="CYTOCHROME P450"/>
    <property type="match status" value="1"/>
</dbReference>
<keyword evidence="5" id="KW-0349">Heme</keyword>
<evidence type="ECO:0000256" key="5">
    <source>
        <dbReference type="PIRSR" id="PIRSR602403-1"/>
    </source>
</evidence>
<dbReference type="GO" id="GO:0005506">
    <property type="term" value="F:iron ion binding"/>
    <property type="evidence" value="ECO:0007669"/>
    <property type="project" value="InterPro"/>
</dbReference>
<evidence type="ECO:0000256" key="3">
    <source>
        <dbReference type="ARBA" id="ARBA00022723"/>
    </source>
</evidence>
<dbReference type="STRING" id="149040.A0A194X4X9"/>
<dbReference type="PANTHER" id="PTHR24305:SF166">
    <property type="entry name" value="CYTOCHROME P450 12A4, MITOCHONDRIAL-RELATED"/>
    <property type="match status" value="1"/>
</dbReference>
<keyword evidence="3 5" id="KW-0479">Metal-binding</keyword>
<dbReference type="PRINTS" id="PR00465">
    <property type="entry name" value="EP450IV"/>
</dbReference>
<dbReference type="RefSeq" id="XP_018069217.1">
    <property type="nucleotide sequence ID" value="XM_018210901.1"/>
</dbReference>
<dbReference type="OrthoDB" id="1470350at2759"/>
<dbReference type="InterPro" id="IPR002403">
    <property type="entry name" value="Cyt_P450_E_grp-IV"/>
</dbReference>
<proteinExistence type="inferred from homology"/>
<dbReference type="Pfam" id="PF00067">
    <property type="entry name" value="p450"/>
    <property type="match status" value="1"/>
</dbReference>
<evidence type="ECO:0000256" key="1">
    <source>
        <dbReference type="ARBA" id="ARBA00001971"/>
    </source>
</evidence>
<dbReference type="AlphaFoldDB" id="A0A194X4X9"/>
<dbReference type="KEGG" id="psco:LY89DRAFT_620085"/>
<dbReference type="InParanoid" id="A0A194X4X9"/>